<evidence type="ECO:0000313" key="3">
    <source>
        <dbReference type="EMBL" id="RKP05392.1"/>
    </source>
</evidence>
<dbReference type="EMBL" id="KZ993144">
    <property type="protein sequence ID" value="RKP05392.1"/>
    <property type="molecule type" value="Genomic_DNA"/>
</dbReference>
<dbReference type="OrthoDB" id="191139at2759"/>
<evidence type="ECO:0000313" key="4">
    <source>
        <dbReference type="Proteomes" id="UP000271241"/>
    </source>
</evidence>
<dbReference type="STRING" id="78915.A0A4P9XI88"/>
<evidence type="ECO:0000256" key="2">
    <source>
        <dbReference type="RuleBase" id="RU000363"/>
    </source>
</evidence>
<dbReference type="PRINTS" id="PR00080">
    <property type="entry name" value="SDRFAMILY"/>
</dbReference>
<dbReference type="PANTHER" id="PTHR43157">
    <property type="entry name" value="PHOSPHATIDYLINOSITOL-GLYCAN BIOSYNTHESIS CLASS F PROTEIN-RELATED"/>
    <property type="match status" value="1"/>
</dbReference>
<protein>
    <recommendedName>
        <fullName evidence="5">Short-chain dehydrogenase</fullName>
    </recommendedName>
</protein>
<organism evidence="3 4">
    <name type="scientific">Thamnocephalis sphaerospora</name>
    <dbReference type="NCBI Taxonomy" id="78915"/>
    <lineage>
        <taxon>Eukaryota</taxon>
        <taxon>Fungi</taxon>
        <taxon>Fungi incertae sedis</taxon>
        <taxon>Zoopagomycota</taxon>
        <taxon>Zoopagomycotina</taxon>
        <taxon>Zoopagomycetes</taxon>
        <taxon>Zoopagales</taxon>
        <taxon>Sigmoideomycetaceae</taxon>
        <taxon>Thamnocephalis</taxon>
    </lineage>
</organism>
<dbReference type="InterPro" id="IPR002347">
    <property type="entry name" value="SDR_fam"/>
</dbReference>
<comment type="similarity">
    <text evidence="2">Belongs to the short-chain dehydrogenases/reductases (SDR) family.</text>
</comment>
<feature type="non-terminal residue" evidence="3">
    <location>
        <position position="1"/>
    </location>
</feature>
<keyword evidence="4" id="KW-1185">Reference proteome</keyword>
<dbReference type="AlphaFoldDB" id="A0A4P9XI88"/>
<dbReference type="GO" id="GO:0016491">
    <property type="term" value="F:oxidoreductase activity"/>
    <property type="evidence" value="ECO:0007669"/>
    <property type="project" value="UniProtKB-KW"/>
</dbReference>
<evidence type="ECO:0008006" key="5">
    <source>
        <dbReference type="Google" id="ProtNLM"/>
    </source>
</evidence>
<evidence type="ECO:0000256" key="1">
    <source>
        <dbReference type="ARBA" id="ARBA00023002"/>
    </source>
</evidence>
<dbReference type="SUPFAM" id="SSF51735">
    <property type="entry name" value="NAD(P)-binding Rossmann-fold domains"/>
    <property type="match status" value="1"/>
</dbReference>
<gene>
    <name evidence="3" type="ORF">THASP1DRAFT_19862</name>
</gene>
<accession>A0A4P9XI88</accession>
<dbReference type="PANTHER" id="PTHR43157:SF31">
    <property type="entry name" value="PHOSPHATIDYLINOSITOL-GLYCAN BIOSYNTHESIS CLASS F PROTEIN"/>
    <property type="match status" value="1"/>
</dbReference>
<dbReference type="PRINTS" id="PR00081">
    <property type="entry name" value="GDHRDH"/>
</dbReference>
<dbReference type="Gene3D" id="3.40.50.720">
    <property type="entry name" value="NAD(P)-binding Rossmann-like Domain"/>
    <property type="match status" value="1"/>
</dbReference>
<proteinExistence type="inferred from homology"/>
<sequence length="279" mass="30121">TGGNTGIGFHTAQALLRAGHKVVLGKSCRNQERAKAAIKELVADETVYADQVHLLPLDLGSLASVREFAKQFRAQFGRLDVLVNNAGVMDIPYACTVDGFELQFAVNYLGPFLLTNLLLDLIRSSPAGRIVNVSSCAQFGVSEVDTRIAIDPKAYSRLGNYGASKLAMVMFTIALKERLAGTPATVSVLHPGVVATNLFDGNPIMRMGMGLLQTLRVARTPQQGAVTTVYLALHPDVSQTNSVYFVNEQPAAHHPAADVKAAREDLWRWSAQSVGLFSR</sequence>
<dbReference type="Pfam" id="PF00106">
    <property type="entry name" value="adh_short"/>
    <property type="match status" value="1"/>
</dbReference>
<keyword evidence="1" id="KW-0560">Oxidoreductase</keyword>
<reference evidence="4" key="1">
    <citation type="journal article" date="2018" name="Nat. Microbiol.">
        <title>Leveraging single-cell genomics to expand the fungal tree of life.</title>
        <authorList>
            <person name="Ahrendt S.R."/>
            <person name="Quandt C.A."/>
            <person name="Ciobanu D."/>
            <person name="Clum A."/>
            <person name="Salamov A."/>
            <person name="Andreopoulos B."/>
            <person name="Cheng J.F."/>
            <person name="Woyke T."/>
            <person name="Pelin A."/>
            <person name="Henrissat B."/>
            <person name="Reynolds N.K."/>
            <person name="Benny G.L."/>
            <person name="Smith M.E."/>
            <person name="James T.Y."/>
            <person name="Grigoriev I.V."/>
        </authorList>
    </citation>
    <scope>NUCLEOTIDE SEQUENCE [LARGE SCALE GENOMIC DNA]</scope>
    <source>
        <strain evidence="4">RSA 1356</strain>
    </source>
</reference>
<dbReference type="Proteomes" id="UP000271241">
    <property type="component" value="Unassembled WGS sequence"/>
</dbReference>
<name>A0A4P9XI88_9FUNG</name>
<dbReference type="InterPro" id="IPR036291">
    <property type="entry name" value="NAD(P)-bd_dom_sf"/>
</dbReference>